<keyword evidence="5" id="KW-1185">Reference proteome</keyword>
<dbReference type="InterPro" id="IPR012327">
    <property type="entry name" value="MeTrfase_D12"/>
</dbReference>
<dbReference type="RefSeq" id="WP_214438719.1">
    <property type="nucleotide sequence ID" value="NZ_JAECZB010000014.1"/>
</dbReference>
<accession>A0A8J7L380</accession>
<dbReference type="InterPro" id="IPR029063">
    <property type="entry name" value="SAM-dependent_MTases_sf"/>
</dbReference>
<dbReference type="EMBL" id="JAECZB010000014">
    <property type="protein sequence ID" value="MBH8552407.1"/>
    <property type="molecule type" value="Genomic_DNA"/>
</dbReference>
<dbReference type="PRINTS" id="PR00505">
    <property type="entry name" value="D12N6MTFRASE"/>
</dbReference>
<dbReference type="Gene3D" id="3.40.50.150">
    <property type="entry name" value="Vaccinia Virus protein VP39"/>
    <property type="match status" value="2"/>
</dbReference>
<evidence type="ECO:0000313" key="5">
    <source>
        <dbReference type="Proteomes" id="UP000599391"/>
    </source>
</evidence>
<evidence type="ECO:0000256" key="1">
    <source>
        <dbReference type="ARBA" id="ARBA00022603"/>
    </source>
</evidence>
<dbReference type="GO" id="GO:0009307">
    <property type="term" value="P:DNA restriction-modification system"/>
    <property type="evidence" value="ECO:0007669"/>
    <property type="project" value="InterPro"/>
</dbReference>
<dbReference type="AlphaFoldDB" id="A0A8J7L380"/>
<dbReference type="GO" id="GO:0043565">
    <property type="term" value="F:sequence-specific DNA binding"/>
    <property type="evidence" value="ECO:0007669"/>
    <property type="project" value="TreeGrafter"/>
</dbReference>
<sequence length="293" mass="33967">MKFKRIYRSPLRYPGGKQKDIPRLSEFLRPCKEFRDPFLGGANILIYALENSLADKYWGNDLNTSVFNFWEQVKIDANELANLVLSLREEYGGEQANCKTWQVFRKKFILKLNKLPTDNRLHKAAKFFILNRSTSGGSTECGGMTQAAYCERFTLSSIKTLKNLTTVLKDVYLTNLDYEEVIKAPGEDVFIFLDPPYLSAKSSGLYGKNGDLHRTFDHVRLSTILKDCRHNWLMTIDNSPEIKELYHWADEQLEWEKAYGMTNFNGQKSRRGAELIIANFPIKNSNFKERYLI</sequence>
<dbReference type="GO" id="GO:0006298">
    <property type="term" value="P:mismatch repair"/>
    <property type="evidence" value="ECO:0007669"/>
    <property type="project" value="TreeGrafter"/>
</dbReference>
<evidence type="ECO:0000256" key="2">
    <source>
        <dbReference type="ARBA" id="ARBA00022679"/>
    </source>
</evidence>
<dbReference type="GO" id="GO:0009007">
    <property type="term" value="F:site-specific DNA-methyltransferase (adenine-specific) activity"/>
    <property type="evidence" value="ECO:0007669"/>
    <property type="project" value="UniProtKB-EC"/>
</dbReference>
<dbReference type="Pfam" id="PF02086">
    <property type="entry name" value="MethyltransfD12"/>
    <property type="match status" value="1"/>
</dbReference>
<evidence type="ECO:0000256" key="3">
    <source>
        <dbReference type="ARBA" id="ARBA00022691"/>
    </source>
</evidence>
<dbReference type="GO" id="GO:1904047">
    <property type="term" value="F:S-adenosyl-L-methionine binding"/>
    <property type="evidence" value="ECO:0007669"/>
    <property type="project" value="TreeGrafter"/>
</dbReference>
<reference evidence="4 5" key="1">
    <citation type="journal article" date="2021" name="Int. J. Syst. Evol. Microbiol.">
        <title>Amazonocrinis nigriterrae gen. nov., sp. nov., Atlanticothrix silvestris gen. nov., sp. nov. and Dendronalium phyllosphericum gen. nov., sp. nov., nostocacean cyanobacteria from Brazilian environments.</title>
        <authorList>
            <person name="Alvarenga D.O."/>
            <person name="Andreote A.P.D."/>
            <person name="Branco L.H.Z."/>
            <person name="Delbaje E."/>
            <person name="Cruz R.B."/>
            <person name="Varani A.M."/>
            <person name="Fiore M.F."/>
        </authorList>
    </citation>
    <scope>NUCLEOTIDE SEQUENCE [LARGE SCALE GENOMIC DNA]</scope>
    <source>
        <strain evidence="4 5">CENA357</strain>
    </source>
</reference>
<dbReference type="InterPro" id="IPR012263">
    <property type="entry name" value="M_m6A_EcoRV"/>
</dbReference>
<dbReference type="Proteomes" id="UP000599391">
    <property type="component" value="Unassembled WGS sequence"/>
</dbReference>
<dbReference type="SUPFAM" id="SSF53335">
    <property type="entry name" value="S-adenosyl-L-methionine-dependent methyltransferases"/>
    <property type="match status" value="1"/>
</dbReference>
<proteinExistence type="predicted"/>
<keyword evidence="2" id="KW-0808">Transferase</keyword>
<protein>
    <submittedName>
        <fullName evidence="4">DNA adenine methylase</fullName>
    </submittedName>
</protein>
<evidence type="ECO:0000313" key="4">
    <source>
        <dbReference type="EMBL" id="MBH8552407.1"/>
    </source>
</evidence>
<keyword evidence="3" id="KW-0949">S-adenosyl-L-methionine</keyword>
<name>A0A8J7L380_9CYAN</name>
<dbReference type="PANTHER" id="PTHR30481">
    <property type="entry name" value="DNA ADENINE METHYLASE"/>
    <property type="match status" value="1"/>
</dbReference>
<keyword evidence="1 4" id="KW-0489">Methyltransferase</keyword>
<gene>
    <name evidence="4" type="ORF">I8751_08465</name>
</gene>
<organism evidence="4 5">
    <name type="scientific">Atlanticothrix silvestris CENA357</name>
    <dbReference type="NCBI Taxonomy" id="1725252"/>
    <lineage>
        <taxon>Bacteria</taxon>
        <taxon>Bacillati</taxon>
        <taxon>Cyanobacteriota</taxon>
        <taxon>Cyanophyceae</taxon>
        <taxon>Nostocales</taxon>
        <taxon>Nodulariaceae</taxon>
        <taxon>Atlanticothrix</taxon>
        <taxon>Atlanticothrix silvestris</taxon>
    </lineage>
</organism>
<dbReference type="PANTHER" id="PTHR30481:SF2">
    <property type="entry name" value="SITE-SPECIFIC DNA-METHYLTRANSFERASE (ADENINE-SPECIFIC)"/>
    <property type="match status" value="1"/>
</dbReference>
<dbReference type="GO" id="GO:0032259">
    <property type="term" value="P:methylation"/>
    <property type="evidence" value="ECO:0007669"/>
    <property type="project" value="UniProtKB-KW"/>
</dbReference>
<comment type="caution">
    <text evidence="4">The sequence shown here is derived from an EMBL/GenBank/DDBJ whole genome shotgun (WGS) entry which is preliminary data.</text>
</comment>
<dbReference type="PIRSF" id="PIRSF000398">
    <property type="entry name" value="M_m6A_EcoRV"/>
    <property type="match status" value="1"/>
</dbReference>